<dbReference type="PANTHER" id="PTHR37984">
    <property type="entry name" value="PROTEIN CBG26694"/>
    <property type="match status" value="1"/>
</dbReference>
<proteinExistence type="predicted"/>
<name>A0A482X0R5_LAOST</name>
<dbReference type="InParanoid" id="A0A482X0R5"/>
<dbReference type="GO" id="GO:0071897">
    <property type="term" value="P:DNA biosynthetic process"/>
    <property type="evidence" value="ECO:0007669"/>
    <property type="project" value="UniProtKB-ARBA"/>
</dbReference>
<dbReference type="InterPro" id="IPR050951">
    <property type="entry name" value="Retrovirus_Pol_polyprotein"/>
</dbReference>
<keyword evidence="3" id="KW-1185">Reference proteome</keyword>
<dbReference type="AlphaFoldDB" id="A0A482X0R5"/>
<evidence type="ECO:0000259" key="1">
    <source>
        <dbReference type="Pfam" id="PF00078"/>
    </source>
</evidence>
<dbReference type="Gene3D" id="3.30.70.270">
    <property type="match status" value="1"/>
</dbReference>
<accession>A0A482X0R5</accession>
<protein>
    <recommendedName>
        <fullName evidence="1">Reverse transcriptase domain-containing protein</fullName>
    </recommendedName>
</protein>
<dbReference type="InterPro" id="IPR000477">
    <property type="entry name" value="RT_dom"/>
</dbReference>
<dbReference type="Pfam" id="PF00078">
    <property type="entry name" value="RVT_1"/>
    <property type="match status" value="1"/>
</dbReference>
<evidence type="ECO:0000313" key="3">
    <source>
        <dbReference type="Proteomes" id="UP000291343"/>
    </source>
</evidence>
<dbReference type="SUPFAM" id="SSF56672">
    <property type="entry name" value="DNA/RNA polymerases"/>
    <property type="match status" value="1"/>
</dbReference>
<evidence type="ECO:0000313" key="2">
    <source>
        <dbReference type="EMBL" id="RZF38910.1"/>
    </source>
</evidence>
<gene>
    <name evidence="2" type="ORF">LSTR_LSTR005157</name>
</gene>
<dbReference type="Proteomes" id="UP000291343">
    <property type="component" value="Unassembled WGS sequence"/>
</dbReference>
<comment type="caution">
    <text evidence="2">The sequence shown here is derived from an EMBL/GenBank/DDBJ whole genome shotgun (WGS) entry which is preliminary data.</text>
</comment>
<dbReference type="STRING" id="195883.A0A482X0R5"/>
<dbReference type="InterPro" id="IPR043128">
    <property type="entry name" value="Rev_trsase/Diguanyl_cyclase"/>
</dbReference>
<dbReference type="Gene3D" id="3.10.10.10">
    <property type="entry name" value="HIV Type 1 Reverse Transcriptase, subunit A, domain 1"/>
    <property type="match status" value="1"/>
</dbReference>
<feature type="domain" description="Reverse transcriptase" evidence="1">
    <location>
        <begin position="23"/>
        <end position="121"/>
    </location>
</feature>
<sequence>MEDMGIIEPSSAQYSLPLVCFTKKDGSVRLCLDARALNQILDNDRESPSQIDQVLQTFHLKKIYSTVDLSSGYWQIEIEEESRDYLSFVYNGRNMRFTRLAFGIRNAMALFIKCLRQAVEKTCATTAPLCGRWYNCICQQIRALSASGYYLQKASQMWNETEALKMYAILQASEILGAHHLADGLHKIKRN</sequence>
<dbReference type="EMBL" id="QKKF02021295">
    <property type="protein sequence ID" value="RZF38910.1"/>
    <property type="molecule type" value="Genomic_DNA"/>
</dbReference>
<dbReference type="OrthoDB" id="6382339at2759"/>
<dbReference type="PANTHER" id="PTHR37984:SF5">
    <property type="entry name" value="PROTEIN NYNRIN-LIKE"/>
    <property type="match status" value="1"/>
</dbReference>
<dbReference type="CDD" id="cd01647">
    <property type="entry name" value="RT_LTR"/>
    <property type="match status" value="1"/>
</dbReference>
<organism evidence="2 3">
    <name type="scientific">Laodelphax striatellus</name>
    <name type="common">Small brown planthopper</name>
    <name type="synonym">Delphax striatella</name>
    <dbReference type="NCBI Taxonomy" id="195883"/>
    <lineage>
        <taxon>Eukaryota</taxon>
        <taxon>Metazoa</taxon>
        <taxon>Ecdysozoa</taxon>
        <taxon>Arthropoda</taxon>
        <taxon>Hexapoda</taxon>
        <taxon>Insecta</taxon>
        <taxon>Pterygota</taxon>
        <taxon>Neoptera</taxon>
        <taxon>Paraneoptera</taxon>
        <taxon>Hemiptera</taxon>
        <taxon>Auchenorrhyncha</taxon>
        <taxon>Fulgoroidea</taxon>
        <taxon>Delphacidae</taxon>
        <taxon>Criomorphinae</taxon>
        <taxon>Laodelphax</taxon>
    </lineage>
</organism>
<reference evidence="2 3" key="1">
    <citation type="journal article" date="2017" name="Gigascience">
        <title>Genome sequence of the small brown planthopper, Laodelphax striatellus.</title>
        <authorList>
            <person name="Zhu J."/>
            <person name="Jiang F."/>
            <person name="Wang X."/>
            <person name="Yang P."/>
            <person name="Bao Y."/>
            <person name="Zhao W."/>
            <person name="Wang W."/>
            <person name="Lu H."/>
            <person name="Wang Q."/>
            <person name="Cui N."/>
            <person name="Li J."/>
            <person name="Chen X."/>
            <person name="Luo L."/>
            <person name="Yu J."/>
            <person name="Kang L."/>
            <person name="Cui F."/>
        </authorList>
    </citation>
    <scope>NUCLEOTIDE SEQUENCE [LARGE SCALE GENOMIC DNA]</scope>
    <source>
        <strain evidence="2">Lst14</strain>
    </source>
</reference>
<dbReference type="InterPro" id="IPR043502">
    <property type="entry name" value="DNA/RNA_pol_sf"/>
</dbReference>